<dbReference type="PANTHER" id="PTHR30055">
    <property type="entry name" value="HTH-TYPE TRANSCRIPTIONAL REGULATOR RUTR"/>
    <property type="match status" value="1"/>
</dbReference>
<dbReference type="RefSeq" id="WP_003551484.1">
    <property type="nucleotide sequence ID" value="NZ_CABKOL010000106.1"/>
</dbReference>
<keyword evidence="1 2" id="KW-0238">DNA-binding</keyword>
<protein>
    <submittedName>
        <fullName evidence="4">TetR family transcriptional regulator</fullName>
    </submittedName>
</protein>
<feature type="DNA-binding region" description="H-T-H motif" evidence="2">
    <location>
        <begin position="43"/>
        <end position="62"/>
    </location>
</feature>
<proteinExistence type="predicted"/>
<dbReference type="AlphaFoldDB" id="A0A6P1E5G8"/>
<gene>
    <name evidence="4" type="ORF">GQR93_01145</name>
</gene>
<feature type="domain" description="HTH tetR-type" evidence="3">
    <location>
        <begin position="20"/>
        <end position="80"/>
    </location>
</feature>
<dbReference type="Gene3D" id="1.10.357.10">
    <property type="entry name" value="Tetracycline Repressor, domain 2"/>
    <property type="match status" value="1"/>
</dbReference>
<dbReference type="GO" id="GO:0003677">
    <property type="term" value="F:DNA binding"/>
    <property type="evidence" value="ECO:0007669"/>
    <property type="project" value="UniProtKB-UniRule"/>
</dbReference>
<sequence length="214" mass="23826">MVHSDIQALFAESLNELKLTEKQKAVLNASLKLFSEKGFDRTSTSDIAQLAGVSEGTVYKQFKTKEGILTAIIGPFIQQVMPKAATEFTNEVTHTSYPSFGEFLHAIIKDRMVFALNSMPQLRIILHEVITNQAIATGFSHLFENLIVGPLGQTLKHYQEEKQLVDWPLDRIIRYVATTVMGYVLPAALLHGSVDIEHASREATEFLLKGLKPA</sequence>
<dbReference type="PANTHER" id="PTHR30055:SF222">
    <property type="entry name" value="REGULATORY PROTEIN"/>
    <property type="match status" value="1"/>
</dbReference>
<dbReference type="InterPro" id="IPR050109">
    <property type="entry name" value="HTH-type_TetR-like_transc_reg"/>
</dbReference>
<dbReference type="Pfam" id="PF00440">
    <property type="entry name" value="TetR_N"/>
    <property type="match status" value="1"/>
</dbReference>
<reference evidence="4 5" key="1">
    <citation type="submission" date="2019-12" db="EMBL/GenBank/DDBJ databases">
        <title>Lactobacillus hilgardii FLUB.</title>
        <authorList>
            <person name="Gustaw K."/>
        </authorList>
    </citation>
    <scope>NUCLEOTIDE SEQUENCE [LARGE SCALE GENOMIC DNA]</scope>
    <source>
        <strain evidence="4 5">FLUB</strain>
    </source>
</reference>
<accession>A0A6P1E5G8</accession>
<dbReference type="PROSITE" id="PS50977">
    <property type="entry name" value="HTH_TETR_2"/>
    <property type="match status" value="1"/>
</dbReference>
<dbReference type="SMR" id="A0A6P1E5G8"/>
<evidence type="ECO:0000313" key="5">
    <source>
        <dbReference type="Proteomes" id="UP000465035"/>
    </source>
</evidence>
<evidence type="ECO:0000256" key="2">
    <source>
        <dbReference type="PROSITE-ProRule" id="PRU00335"/>
    </source>
</evidence>
<dbReference type="InterPro" id="IPR009057">
    <property type="entry name" value="Homeodomain-like_sf"/>
</dbReference>
<evidence type="ECO:0000256" key="1">
    <source>
        <dbReference type="ARBA" id="ARBA00023125"/>
    </source>
</evidence>
<dbReference type="PRINTS" id="PR00455">
    <property type="entry name" value="HTHTETR"/>
</dbReference>
<dbReference type="EMBL" id="CP047121">
    <property type="protein sequence ID" value="QHB50925.1"/>
    <property type="molecule type" value="Genomic_DNA"/>
</dbReference>
<evidence type="ECO:0000313" key="4">
    <source>
        <dbReference type="EMBL" id="QHB50925.1"/>
    </source>
</evidence>
<dbReference type="Proteomes" id="UP000465035">
    <property type="component" value="Chromosome"/>
</dbReference>
<dbReference type="InterPro" id="IPR001647">
    <property type="entry name" value="HTH_TetR"/>
</dbReference>
<dbReference type="SUPFAM" id="SSF46689">
    <property type="entry name" value="Homeodomain-like"/>
    <property type="match status" value="1"/>
</dbReference>
<evidence type="ECO:0000259" key="3">
    <source>
        <dbReference type="PROSITE" id="PS50977"/>
    </source>
</evidence>
<dbReference type="GO" id="GO:0006355">
    <property type="term" value="P:regulation of DNA-templated transcription"/>
    <property type="evidence" value="ECO:0007669"/>
    <property type="project" value="UniProtKB-ARBA"/>
</dbReference>
<organism evidence="4 5">
    <name type="scientific">Lentilactobacillus hilgardii</name>
    <name type="common">Lactobacillus hilgardii</name>
    <dbReference type="NCBI Taxonomy" id="1588"/>
    <lineage>
        <taxon>Bacteria</taxon>
        <taxon>Bacillati</taxon>
        <taxon>Bacillota</taxon>
        <taxon>Bacilli</taxon>
        <taxon>Lactobacillales</taxon>
        <taxon>Lactobacillaceae</taxon>
        <taxon>Lentilactobacillus</taxon>
    </lineage>
</organism>
<name>A0A6P1E5G8_LENHI</name>
<dbReference type="GeneID" id="69056957"/>